<feature type="domain" description="DNA2/NAM7 helicase-like C-terminal" evidence="1">
    <location>
        <begin position="89"/>
        <end position="220"/>
    </location>
</feature>
<dbReference type="InterPro" id="IPR027417">
    <property type="entry name" value="P-loop_NTPase"/>
</dbReference>
<keyword evidence="3" id="KW-1185">Reference proteome</keyword>
<protein>
    <recommendedName>
        <fullName evidence="1">DNA2/NAM7 helicase-like C-terminal domain-containing protein</fullName>
    </recommendedName>
</protein>
<comment type="caution">
    <text evidence="2">The sequence shown here is derived from an EMBL/GenBank/DDBJ whole genome shotgun (WGS) entry which is preliminary data.</text>
</comment>
<dbReference type="InterPro" id="IPR041679">
    <property type="entry name" value="DNA2/NAM7-like_C"/>
</dbReference>
<gene>
    <name evidence="2" type="ORF">VTL71DRAFT_11893</name>
</gene>
<sequence>MSQFLKEMQLALDTQKGLKIAGVYDSRLQHPEYSLAYRVLEIINILPQTAELQAKNPQSFATAQHLWNRQYQEILGIEETKNLKLELEGIRSIVAVLNVRNTQTELEGSSRFNTGLIAPHMEVIKMLTQLTPGRVPTQVVLAPYKSHLDKLKRAFEVLQANNPALGFAVEFGTIDAFQGRDAEFASIAYPNVDSSGFTANAGRFVSSGSRHKHGLVLIADCVGVGKMAKAANNPYLAFIESIKQNY</sequence>
<dbReference type="EMBL" id="JAZHXI010000004">
    <property type="protein sequence ID" value="KAL2072550.1"/>
    <property type="molecule type" value="Genomic_DNA"/>
</dbReference>
<reference evidence="2 3" key="1">
    <citation type="journal article" date="2024" name="Commun. Biol.">
        <title>Comparative genomic analysis of thermophilic fungi reveals convergent evolutionary adaptations and gene losses.</title>
        <authorList>
            <person name="Steindorff A.S."/>
            <person name="Aguilar-Pontes M.V."/>
            <person name="Robinson A.J."/>
            <person name="Andreopoulos B."/>
            <person name="LaButti K."/>
            <person name="Kuo A."/>
            <person name="Mondo S."/>
            <person name="Riley R."/>
            <person name="Otillar R."/>
            <person name="Haridas S."/>
            <person name="Lipzen A."/>
            <person name="Grimwood J."/>
            <person name="Schmutz J."/>
            <person name="Clum A."/>
            <person name="Reid I.D."/>
            <person name="Moisan M.C."/>
            <person name="Butler G."/>
            <person name="Nguyen T.T.M."/>
            <person name="Dewar K."/>
            <person name="Conant G."/>
            <person name="Drula E."/>
            <person name="Henrissat B."/>
            <person name="Hansel C."/>
            <person name="Singer S."/>
            <person name="Hutchinson M.I."/>
            <person name="de Vries R.P."/>
            <person name="Natvig D.O."/>
            <person name="Powell A.J."/>
            <person name="Tsang A."/>
            <person name="Grigoriev I.V."/>
        </authorList>
    </citation>
    <scope>NUCLEOTIDE SEQUENCE [LARGE SCALE GENOMIC DNA]</scope>
    <source>
        <strain evidence="2 3">CBS 494.80</strain>
    </source>
</reference>
<evidence type="ECO:0000313" key="3">
    <source>
        <dbReference type="Proteomes" id="UP001595075"/>
    </source>
</evidence>
<dbReference type="Pfam" id="PF13087">
    <property type="entry name" value="AAA_12"/>
    <property type="match status" value="1"/>
</dbReference>
<dbReference type="Gene3D" id="3.40.50.300">
    <property type="entry name" value="P-loop containing nucleotide triphosphate hydrolases"/>
    <property type="match status" value="1"/>
</dbReference>
<evidence type="ECO:0000313" key="2">
    <source>
        <dbReference type="EMBL" id="KAL2072550.1"/>
    </source>
</evidence>
<evidence type="ECO:0000259" key="1">
    <source>
        <dbReference type="Pfam" id="PF13087"/>
    </source>
</evidence>
<organism evidence="2 3">
    <name type="scientific">Oculimacula yallundae</name>
    <dbReference type="NCBI Taxonomy" id="86028"/>
    <lineage>
        <taxon>Eukaryota</taxon>
        <taxon>Fungi</taxon>
        <taxon>Dikarya</taxon>
        <taxon>Ascomycota</taxon>
        <taxon>Pezizomycotina</taxon>
        <taxon>Leotiomycetes</taxon>
        <taxon>Helotiales</taxon>
        <taxon>Ploettnerulaceae</taxon>
        <taxon>Oculimacula</taxon>
    </lineage>
</organism>
<name>A0ABR4CRQ8_9HELO</name>
<dbReference type="Proteomes" id="UP001595075">
    <property type="component" value="Unassembled WGS sequence"/>
</dbReference>
<accession>A0ABR4CRQ8</accession>
<proteinExistence type="predicted"/>